<dbReference type="PhylomeDB" id="A7IDE2"/>
<dbReference type="Gene3D" id="3.10.450.620">
    <property type="entry name" value="JHP933, nucleotidyltransferase-like core domain"/>
    <property type="match status" value="1"/>
</dbReference>
<dbReference type="AlphaFoldDB" id="A7IDE2"/>
<gene>
    <name evidence="2" type="ordered locus">Xaut_0784</name>
</gene>
<dbReference type="STRING" id="78245.Xaut_0784"/>
<dbReference type="EMBL" id="CP000781">
    <property type="protein sequence ID" value="ABS66035.1"/>
    <property type="molecule type" value="Genomic_DNA"/>
</dbReference>
<reference evidence="2 3" key="1">
    <citation type="submission" date="2007-07" db="EMBL/GenBank/DDBJ databases">
        <title>Complete sequence of chromosome of Xanthobacter autotrophicus Py2.</title>
        <authorList>
            <consortium name="US DOE Joint Genome Institute"/>
            <person name="Copeland A."/>
            <person name="Lucas S."/>
            <person name="Lapidus A."/>
            <person name="Barry K."/>
            <person name="Glavina del Rio T."/>
            <person name="Hammon N."/>
            <person name="Israni S."/>
            <person name="Dalin E."/>
            <person name="Tice H."/>
            <person name="Pitluck S."/>
            <person name="Sims D."/>
            <person name="Brettin T."/>
            <person name="Bruce D."/>
            <person name="Detter J.C."/>
            <person name="Han C."/>
            <person name="Tapia R."/>
            <person name="Brainard J."/>
            <person name="Schmutz J."/>
            <person name="Larimer F."/>
            <person name="Land M."/>
            <person name="Hauser L."/>
            <person name="Kyrpides N."/>
            <person name="Kim E."/>
            <person name="Ensigns S.A."/>
            <person name="Richardson P."/>
        </authorList>
    </citation>
    <scope>NUCLEOTIDE SEQUENCE [LARGE SCALE GENOMIC DNA]</scope>
    <source>
        <strain evidence="3">ATCC BAA-1158 / Py2</strain>
    </source>
</reference>
<feature type="coiled-coil region" evidence="1">
    <location>
        <begin position="334"/>
        <end position="361"/>
    </location>
</feature>
<organism evidence="2 3">
    <name type="scientific">Xanthobacter autotrophicus (strain ATCC BAA-1158 / Py2)</name>
    <dbReference type="NCBI Taxonomy" id="78245"/>
    <lineage>
        <taxon>Bacteria</taxon>
        <taxon>Pseudomonadati</taxon>
        <taxon>Pseudomonadota</taxon>
        <taxon>Alphaproteobacteria</taxon>
        <taxon>Hyphomicrobiales</taxon>
        <taxon>Xanthobacteraceae</taxon>
        <taxon>Xanthobacter</taxon>
    </lineage>
</organism>
<evidence type="ECO:0008006" key="4">
    <source>
        <dbReference type="Google" id="ProtNLM"/>
    </source>
</evidence>
<dbReference type="Pfam" id="PF08843">
    <property type="entry name" value="AbiEii"/>
    <property type="match status" value="1"/>
</dbReference>
<dbReference type="InterPro" id="IPR014942">
    <property type="entry name" value="AbiEii"/>
</dbReference>
<sequence length="368" mass="40134">MNPGFVTFLSAAAEDRRDAFLGAAQRLGAPEQNIEKDFWVCWTLDALFNGAEAGGPRLLFKGGTSLSKAFGLISRFSEDIDITIFRDDLGEGATVDELEALSGKKRRRRLDAIKGASQAYVNETMRLQVEGHLRETLETAGLESEAGRVELDPDDPDRQSLLIWYPKVTAADEGYVRPAVKIESGAKSALDPNQPAIVKPYVTDVLADLELSVPDVRTVVAERTFWDKIVILHGLRQWFDARGALRGGGQRISRHYYDVYRLLDSDVGRSASSDLALGLDCVRHARMFFNSPDLNLATAAPGSFTLSPNRDMATELTRDYAAMAGMIFGKAPALEEVLGRVAELEARINQAGTKSAAARRDRTGGAGA</sequence>
<accession>A7IDE2</accession>
<keyword evidence="1" id="KW-0175">Coiled coil</keyword>
<proteinExistence type="predicted"/>
<dbReference type="OrthoDB" id="9780929at2"/>
<dbReference type="eggNOG" id="COG2253">
    <property type="taxonomic scope" value="Bacteria"/>
</dbReference>
<evidence type="ECO:0000313" key="2">
    <source>
        <dbReference type="EMBL" id="ABS66035.1"/>
    </source>
</evidence>
<dbReference type="Proteomes" id="UP000002417">
    <property type="component" value="Chromosome"/>
</dbReference>
<protein>
    <recommendedName>
        <fullName evidence="4">Nucleotidyl transferase AbiEii/AbiGii toxin family protein</fullName>
    </recommendedName>
</protein>
<evidence type="ECO:0000256" key="1">
    <source>
        <dbReference type="SAM" id="Coils"/>
    </source>
</evidence>
<dbReference type="HOGENOM" id="CLU_066201_0_0_5"/>
<name>A7IDE2_XANP2</name>
<keyword evidence="3" id="KW-1185">Reference proteome</keyword>
<evidence type="ECO:0000313" key="3">
    <source>
        <dbReference type="Proteomes" id="UP000002417"/>
    </source>
</evidence>
<dbReference type="KEGG" id="xau:Xaut_0784"/>